<dbReference type="InterPro" id="IPR044665">
    <property type="entry name" value="E_coli_cyclophilin_A-like"/>
</dbReference>
<keyword evidence="4" id="KW-0732">Signal</keyword>
<proteinExistence type="predicted"/>
<comment type="caution">
    <text evidence="6">The sequence shown here is derived from an EMBL/GenBank/DDBJ whole genome shotgun (WGS) entry which is preliminary data.</text>
</comment>
<feature type="signal peptide" evidence="4">
    <location>
        <begin position="1"/>
        <end position="19"/>
    </location>
</feature>
<name>A0A1Z5K5C2_FISSO</name>
<evidence type="ECO:0000256" key="3">
    <source>
        <dbReference type="ARBA" id="ARBA00023235"/>
    </source>
</evidence>
<dbReference type="InterPro" id="IPR029000">
    <property type="entry name" value="Cyclophilin-like_dom_sf"/>
</dbReference>
<protein>
    <recommendedName>
        <fullName evidence="1">peptidylprolyl isomerase</fullName>
        <ecNumber evidence="1">5.2.1.8</ecNumber>
    </recommendedName>
</protein>
<dbReference type="Pfam" id="PF00160">
    <property type="entry name" value="Pro_isomerase"/>
    <property type="match status" value="1"/>
</dbReference>
<reference evidence="6 7" key="1">
    <citation type="journal article" date="2015" name="Plant Cell">
        <title>Oil accumulation by the oleaginous diatom Fistulifera solaris as revealed by the genome and transcriptome.</title>
        <authorList>
            <person name="Tanaka T."/>
            <person name="Maeda Y."/>
            <person name="Veluchamy A."/>
            <person name="Tanaka M."/>
            <person name="Abida H."/>
            <person name="Marechal E."/>
            <person name="Bowler C."/>
            <person name="Muto M."/>
            <person name="Sunaga Y."/>
            <person name="Tanaka M."/>
            <person name="Yoshino T."/>
            <person name="Taniguchi T."/>
            <person name="Fukuda Y."/>
            <person name="Nemoto M."/>
            <person name="Matsumoto M."/>
            <person name="Wong P.S."/>
            <person name="Aburatani S."/>
            <person name="Fujibuchi W."/>
        </authorList>
    </citation>
    <scope>NUCLEOTIDE SEQUENCE [LARGE SCALE GENOMIC DNA]</scope>
    <source>
        <strain evidence="6 7">JPCC DA0580</strain>
    </source>
</reference>
<dbReference type="PANTHER" id="PTHR43246">
    <property type="entry name" value="PEPTIDYL-PROLYL CIS-TRANS ISOMERASE CYP38, CHLOROPLASTIC"/>
    <property type="match status" value="1"/>
</dbReference>
<dbReference type="AlphaFoldDB" id="A0A1Z5K5C2"/>
<dbReference type="OrthoDB" id="1735926at2759"/>
<organism evidence="6 7">
    <name type="scientific">Fistulifera solaris</name>
    <name type="common">Oleaginous diatom</name>
    <dbReference type="NCBI Taxonomy" id="1519565"/>
    <lineage>
        <taxon>Eukaryota</taxon>
        <taxon>Sar</taxon>
        <taxon>Stramenopiles</taxon>
        <taxon>Ochrophyta</taxon>
        <taxon>Bacillariophyta</taxon>
        <taxon>Bacillariophyceae</taxon>
        <taxon>Bacillariophycidae</taxon>
        <taxon>Naviculales</taxon>
        <taxon>Naviculaceae</taxon>
        <taxon>Fistulifera</taxon>
    </lineage>
</organism>
<dbReference type="Proteomes" id="UP000198406">
    <property type="component" value="Unassembled WGS sequence"/>
</dbReference>
<dbReference type="SUPFAM" id="SSF50891">
    <property type="entry name" value="Cyclophilin-like"/>
    <property type="match status" value="1"/>
</dbReference>
<dbReference type="EMBL" id="BDSP01000167">
    <property type="protein sequence ID" value="GAX21424.1"/>
    <property type="molecule type" value="Genomic_DNA"/>
</dbReference>
<dbReference type="GO" id="GO:0003755">
    <property type="term" value="F:peptidyl-prolyl cis-trans isomerase activity"/>
    <property type="evidence" value="ECO:0007669"/>
    <property type="project" value="UniProtKB-KW"/>
</dbReference>
<keyword evidence="7" id="KW-1185">Reference proteome</keyword>
<gene>
    <name evidence="6" type="ORF">FisN_10Hu002</name>
</gene>
<keyword evidence="3" id="KW-0413">Isomerase</keyword>
<feature type="chain" id="PRO_5012464617" description="peptidylprolyl isomerase" evidence="4">
    <location>
        <begin position="20"/>
        <end position="499"/>
    </location>
</feature>
<evidence type="ECO:0000313" key="7">
    <source>
        <dbReference type="Proteomes" id="UP000198406"/>
    </source>
</evidence>
<evidence type="ECO:0000256" key="2">
    <source>
        <dbReference type="ARBA" id="ARBA00023110"/>
    </source>
</evidence>
<evidence type="ECO:0000259" key="5">
    <source>
        <dbReference type="PROSITE" id="PS50072"/>
    </source>
</evidence>
<sequence length="499" mass="55333">MIKASCFVAFLCFVESCWTFLLGNEVLRRQLQIDNKSASISLSASVNDEFDAKRRRIIASAGSILSLSSTMLPLPADATSVLQAMQIRASASRDASSLYVLSPRRNSIKNSALSPSFSDKNYQSSVELCLLKVLPVKNTLFNNLVTILDDASAINSADPIDARTWDVTSKSIELAIRELDTKRSQFNFAFNPEDATLLQILKGETCERRVEELRSQLVDLVSAAQQRNATAFSLVQRKALLSLSEVGELLVPKFPYEVPTQGMFSYLPRLQGRARVTFVMRRNRNILGNITILADGYTAPITAGNFVDLSIRNFYTGLPVKTIRKKLVRGSEFEVASLPILGQFQEGFYDPLTGKPRHLPLEIIREEQSGVPVLTYSQGLSSLPDVSLESADQSKPLLSFRTPGLVAMNHPDRLLNGASSEFFALQETSVLENKRDLLDGEFAPFGYIIEGFDLFQKLQSNDVIEDTIVDEFGQLSLIKIRRSSFSEVVQASSDDKDST</sequence>
<dbReference type="EC" id="5.2.1.8" evidence="1"/>
<evidence type="ECO:0000313" key="6">
    <source>
        <dbReference type="EMBL" id="GAX21424.1"/>
    </source>
</evidence>
<keyword evidence="2" id="KW-0697">Rotamase</keyword>
<evidence type="ECO:0000256" key="4">
    <source>
        <dbReference type="SAM" id="SignalP"/>
    </source>
</evidence>
<dbReference type="PROSITE" id="PS50072">
    <property type="entry name" value="CSA_PPIASE_2"/>
    <property type="match status" value="1"/>
</dbReference>
<dbReference type="Gene3D" id="2.40.100.10">
    <property type="entry name" value="Cyclophilin-like"/>
    <property type="match status" value="1"/>
</dbReference>
<evidence type="ECO:0000256" key="1">
    <source>
        <dbReference type="ARBA" id="ARBA00013194"/>
    </source>
</evidence>
<accession>A0A1Z5K5C2</accession>
<dbReference type="InterPro" id="IPR002130">
    <property type="entry name" value="Cyclophilin-type_PPIase_dom"/>
</dbReference>
<feature type="domain" description="PPIase cyclophilin-type" evidence="5">
    <location>
        <begin position="277"/>
        <end position="460"/>
    </location>
</feature>
<dbReference type="InParanoid" id="A0A1Z5K5C2"/>